<accession>A0AAW2X342</accession>
<reference evidence="4" key="1">
    <citation type="submission" date="2020-06" db="EMBL/GenBank/DDBJ databases">
        <authorList>
            <person name="Li T."/>
            <person name="Hu X."/>
            <person name="Zhang T."/>
            <person name="Song X."/>
            <person name="Zhang H."/>
            <person name="Dai N."/>
            <person name="Sheng W."/>
            <person name="Hou X."/>
            <person name="Wei L."/>
        </authorList>
    </citation>
    <scope>NUCLEOTIDE SEQUENCE</scope>
    <source>
        <strain evidence="4">KEN1</strain>
        <tissue evidence="4">Leaf</tissue>
    </source>
</reference>
<keyword evidence="2" id="KW-0812">Transmembrane</keyword>
<gene>
    <name evidence="4" type="ORF">Slati_1796400</name>
</gene>
<feature type="transmembrane region" description="Helical" evidence="2">
    <location>
        <begin position="12"/>
        <end position="29"/>
    </location>
</feature>
<evidence type="ECO:0000313" key="4">
    <source>
        <dbReference type="EMBL" id="KAL0446685.1"/>
    </source>
</evidence>
<dbReference type="InterPro" id="IPR012458">
    <property type="entry name" value="DUF1664"/>
</dbReference>
<dbReference type="AlphaFoldDB" id="A0AAW2X342"/>
<evidence type="ECO:0000259" key="3">
    <source>
        <dbReference type="Pfam" id="PF07889"/>
    </source>
</evidence>
<dbReference type="Pfam" id="PF07889">
    <property type="entry name" value="DUF1664"/>
    <property type="match status" value="1"/>
</dbReference>
<keyword evidence="2" id="KW-1133">Transmembrane helix</keyword>
<keyword evidence="2" id="KW-0472">Membrane</keyword>
<reference evidence="4" key="2">
    <citation type="journal article" date="2024" name="Plant">
        <title>Genomic evolution and insights into agronomic trait innovations of Sesamum species.</title>
        <authorList>
            <person name="Miao H."/>
            <person name="Wang L."/>
            <person name="Qu L."/>
            <person name="Liu H."/>
            <person name="Sun Y."/>
            <person name="Le M."/>
            <person name="Wang Q."/>
            <person name="Wei S."/>
            <person name="Zheng Y."/>
            <person name="Lin W."/>
            <person name="Duan Y."/>
            <person name="Cao H."/>
            <person name="Xiong S."/>
            <person name="Wang X."/>
            <person name="Wei L."/>
            <person name="Li C."/>
            <person name="Ma Q."/>
            <person name="Ju M."/>
            <person name="Zhao R."/>
            <person name="Li G."/>
            <person name="Mu C."/>
            <person name="Tian Q."/>
            <person name="Mei H."/>
            <person name="Zhang T."/>
            <person name="Gao T."/>
            <person name="Zhang H."/>
        </authorList>
    </citation>
    <scope>NUCLEOTIDE SEQUENCE</scope>
    <source>
        <strain evidence="4">KEN1</strain>
    </source>
</reference>
<organism evidence="4">
    <name type="scientific">Sesamum latifolium</name>
    <dbReference type="NCBI Taxonomy" id="2727402"/>
    <lineage>
        <taxon>Eukaryota</taxon>
        <taxon>Viridiplantae</taxon>
        <taxon>Streptophyta</taxon>
        <taxon>Embryophyta</taxon>
        <taxon>Tracheophyta</taxon>
        <taxon>Spermatophyta</taxon>
        <taxon>Magnoliopsida</taxon>
        <taxon>eudicotyledons</taxon>
        <taxon>Gunneridae</taxon>
        <taxon>Pentapetalae</taxon>
        <taxon>asterids</taxon>
        <taxon>lamiids</taxon>
        <taxon>Lamiales</taxon>
        <taxon>Pedaliaceae</taxon>
        <taxon>Sesamum</taxon>
    </lineage>
</organism>
<feature type="coiled-coil region" evidence="1">
    <location>
        <begin position="31"/>
        <end position="77"/>
    </location>
</feature>
<protein>
    <recommendedName>
        <fullName evidence="3">DUF1664 domain-containing protein</fullName>
    </recommendedName>
</protein>
<dbReference type="PANTHER" id="PTHR46667:SF1">
    <property type="entry name" value="OS09G0482740 PROTEIN"/>
    <property type="match status" value="1"/>
</dbReference>
<evidence type="ECO:0000256" key="2">
    <source>
        <dbReference type="SAM" id="Phobius"/>
    </source>
</evidence>
<dbReference type="PANTHER" id="PTHR46667">
    <property type="entry name" value="OS05G0182700 PROTEIN"/>
    <property type="match status" value="1"/>
</dbReference>
<evidence type="ECO:0000256" key="1">
    <source>
        <dbReference type="SAM" id="Coils"/>
    </source>
</evidence>
<dbReference type="EMBL" id="JACGWN010000006">
    <property type="protein sequence ID" value="KAL0446685.1"/>
    <property type="molecule type" value="Genomic_DNA"/>
</dbReference>
<feature type="domain" description="DUF1664" evidence="3">
    <location>
        <begin position="91"/>
        <end position="214"/>
    </location>
</feature>
<comment type="caution">
    <text evidence="4">The sequence shown here is derived from an EMBL/GenBank/DDBJ whole genome shotgun (WGS) entry which is preliminary data.</text>
</comment>
<sequence>MAMQTGVAASKVLILVGAGVTGSVILRSGQLSDLISHLQDLIKRLNEAETSPGKYDAALLAAQVRQLAKEIKELSLSNPVTIFNGNSSSTGSYASYILPAAAVGAMGYCYMWWKGWSFSDIMFVTKHNMANAVASVSKQLEHVSEALASTKRHLTKRLENLDWKVDEQREISKLVANDVSEVRSNLNQIGYDIGLIHQMVSGLEGKIELLESKQDITNSGLWYLCQVAGNVKDGQSSKIIQDVGAKLIDHSTAVPEGERAKGLQFIVGTDESNTIKKTTSITDEKDVANISAGKVAATKMRIPPVLSCWPIFCPRHPGLRSVIEDFDRAQNCCSRCVWVGYVRGWRCIPVLSGVDEKSSRPGYDVS</sequence>
<keyword evidence="1" id="KW-0175">Coiled coil</keyword>
<name>A0AAW2X342_9LAMI</name>
<proteinExistence type="predicted"/>